<feature type="coiled-coil region" evidence="1">
    <location>
        <begin position="255"/>
        <end position="282"/>
    </location>
</feature>
<feature type="compositionally biased region" description="Basic and acidic residues" evidence="2">
    <location>
        <begin position="837"/>
        <end position="873"/>
    </location>
</feature>
<accession>A0A6P5SRR3</accession>
<keyword evidence="3" id="KW-1185">Reference proteome</keyword>
<name>A0A6P5SRR3_PRUAV</name>
<feature type="coiled-coil region" evidence="1">
    <location>
        <begin position="465"/>
        <end position="538"/>
    </location>
</feature>
<dbReference type="PANTHER" id="PTHR35164:SF9">
    <property type="entry name" value="EXPRESSED PROTEIN"/>
    <property type="match status" value="1"/>
</dbReference>
<keyword evidence="1" id="KW-0175">Coiled coil</keyword>
<proteinExistence type="predicted"/>
<gene>
    <name evidence="4" type="primary">LOC110758769</name>
</gene>
<feature type="coiled-coil region" evidence="1">
    <location>
        <begin position="320"/>
        <end position="429"/>
    </location>
</feature>
<dbReference type="GeneID" id="110758769"/>
<feature type="region of interest" description="Disordered" evidence="2">
    <location>
        <begin position="779"/>
        <end position="883"/>
    </location>
</feature>
<feature type="compositionally biased region" description="Basic and acidic residues" evidence="2">
    <location>
        <begin position="810"/>
        <end position="821"/>
    </location>
</feature>
<evidence type="ECO:0000313" key="4">
    <source>
        <dbReference type="RefSeq" id="XP_021816378.1"/>
    </source>
</evidence>
<dbReference type="RefSeq" id="XP_021816378.1">
    <property type="nucleotide sequence ID" value="XM_021960686.1"/>
</dbReference>
<feature type="region of interest" description="Disordered" evidence="2">
    <location>
        <begin position="1"/>
        <end position="33"/>
    </location>
</feature>
<organism evidence="3 4">
    <name type="scientific">Prunus avium</name>
    <name type="common">Cherry</name>
    <name type="synonym">Cerasus avium</name>
    <dbReference type="NCBI Taxonomy" id="42229"/>
    <lineage>
        <taxon>Eukaryota</taxon>
        <taxon>Viridiplantae</taxon>
        <taxon>Streptophyta</taxon>
        <taxon>Embryophyta</taxon>
        <taxon>Tracheophyta</taxon>
        <taxon>Spermatophyta</taxon>
        <taxon>Magnoliopsida</taxon>
        <taxon>eudicotyledons</taxon>
        <taxon>Gunneridae</taxon>
        <taxon>Pentapetalae</taxon>
        <taxon>rosids</taxon>
        <taxon>fabids</taxon>
        <taxon>Rosales</taxon>
        <taxon>Rosaceae</taxon>
        <taxon>Amygdaloideae</taxon>
        <taxon>Amygdaleae</taxon>
        <taxon>Prunus</taxon>
    </lineage>
</organism>
<feature type="compositionally biased region" description="Polar residues" evidence="2">
    <location>
        <begin position="874"/>
        <end position="883"/>
    </location>
</feature>
<evidence type="ECO:0000313" key="3">
    <source>
        <dbReference type="Proteomes" id="UP000515124"/>
    </source>
</evidence>
<dbReference type="AlphaFoldDB" id="A0A6P5SRR3"/>
<sequence>MQQQKMEQPEEELKEQLQTMEVQRDREVDEQREMKKVADAANMRLSEELSTQKGAGVHSELNSVKDLLSDARQDWKSKEENIESLKLELGKAKDVELRLAKNAKTSEAPTQTSLSQGAERIRELELKADKAKTSEAQTKALLAESKKRIRELDVKLAENLKSSEAEAHTKALLFASEKKVRDLELKLAEKVETSEPHTKALLSERDGRIQELELKLAEKVETSEARMKALLYERELRIQELEFKLAEVMKSSEAEAHTKTLLSESEERIQELEHKLAENVETSDAHTKALLSEGEGIIRELELKLAENVETSEADTKALLSESDERIRELEMEIEKRKQSEARILDSLITQTNQLEQTKVLLEEAKFEIASIHNKLEKGEEESAQNSQERSTYHYHDHLENNLSKKEELESLKSEIQLTKESLVDAQKKEQLASSKGQKLLEEMGVLKRELKLTAEAEENGKKAMDDLAFALKEVATEANQLKDKLCVTQAELEHSRSQEECLNTMLKSSEESYKALLDEAKKEAERYKNTAARLKIEHEESVLAWSGKETGFVDCIRRAEEDRYAAQQENFRLHELLLETDNRAMVSKEENSKLRDILKQALNEANVAKGATAIAQAENSQLKDTLTEKEDALNFLTRENENYRVNEIAAHENIKELKRLLIESSKKEEKEKSPSKEKESKKEAKEKLSSKEVKKEVKEKKPLKELKKEDAGKEKPPLSGDAKKEDKEKTSSKEDKEAAASQNGGLFGKVFSFNLKELKISNTHEEVDDDDDEIEIDEALKGSIFEVDSPGSATHHRRNSSFTFTDDGETLHSDDYDHLDGTQAENSRKKKALLRRFGDLIKRSTTYTKKEPSPSPDTKKEPSPSQDAKDETSPTNKEASPE</sequence>
<feature type="coiled-coil region" evidence="1">
    <location>
        <begin position="620"/>
        <end position="647"/>
    </location>
</feature>
<dbReference type="PANTHER" id="PTHR35164">
    <property type="entry name" value="EXPRESSED PROTEIN"/>
    <property type="match status" value="1"/>
</dbReference>
<evidence type="ECO:0000256" key="1">
    <source>
        <dbReference type="SAM" id="Coils"/>
    </source>
</evidence>
<protein>
    <submittedName>
        <fullName evidence="4">WEB family protein At5g16730, chloroplastic isoform X5</fullName>
    </submittedName>
</protein>
<feature type="region of interest" description="Disordered" evidence="2">
    <location>
        <begin position="666"/>
        <end position="744"/>
    </location>
</feature>
<feature type="compositionally biased region" description="Basic and acidic residues" evidence="2">
    <location>
        <begin position="666"/>
        <end position="739"/>
    </location>
</feature>
<evidence type="ECO:0000256" key="2">
    <source>
        <dbReference type="SAM" id="MobiDB-lite"/>
    </source>
</evidence>
<feature type="compositionally biased region" description="Basic and acidic residues" evidence="2">
    <location>
        <begin position="22"/>
        <end position="33"/>
    </location>
</feature>
<dbReference type="Proteomes" id="UP000515124">
    <property type="component" value="Unplaced"/>
</dbReference>
<reference evidence="4" key="1">
    <citation type="submission" date="2025-08" db="UniProtKB">
        <authorList>
            <consortium name="RefSeq"/>
        </authorList>
    </citation>
    <scope>IDENTIFICATION</scope>
</reference>